<evidence type="ECO:0000256" key="1">
    <source>
        <dbReference type="ARBA" id="ARBA00004167"/>
    </source>
</evidence>
<name>A0ABV1RDC2_9ALTE</name>
<evidence type="ECO:0000259" key="9">
    <source>
        <dbReference type="SMART" id="SM00244"/>
    </source>
</evidence>
<evidence type="ECO:0000256" key="7">
    <source>
        <dbReference type="SAM" id="MobiDB-lite"/>
    </source>
</evidence>
<dbReference type="PANTHER" id="PTHR13806">
    <property type="entry name" value="FLOTILLIN-RELATED"/>
    <property type="match status" value="1"/>
</dbReference>
<dbReference type="InterPro" id="IPR036013">
    <property type="entry name" value="Band_7/SPFH_dom_sf"/>
</dbReference>
<dbReference type="InterPro" id="IPR001107">
    <property type="entry name" value="Band_7"/>
</dbReference>
<keyword evidence="8" id="KW-0812">Transmembrane</keyword>
<dbReference type="Pfam" id="PF01145">
    <property type="entry name" value="Band_7"/>
    <property type="match status" value="1"/>
</dbReference>
<dbReference type="SMART" id="SM00244">
    <property type="entry name" value="PHB"/>
    <property type="match status" value="1"/>
</dbReference>
<dbReference type="InterPro" id="IPR031905">
    <property type="entry name" value="Flotillin_C"/>
</dbReference>
<keyword evidence="11" id="KW-1185">Reference proteome</keyword>
<feature type="domain" description="Band 7" evidence="9">
    <location>
        <begin position="32"/>
        <end position="207"/>
    </location>
</feature>
<accession>A0ABV1RDC2</accession>
<proteinExistence type="inferred from homology"/>
<organism evidence="10 11">
    <name type="scientific">Catenovulum sediminis</name>
    <dbReference type="NCBI Taxonomy" id="1740262"/>
    <lineage>
        <taxon>Bacteria</taxon>
        <taxon>Pseudomonadati</taxon>
        <taxon>Pseudomonadota</taxon>
        <taxon>Gammaproteobacteria</taxon>
        <taxon>Alteromonadales</taxon>
        <taxon>Alteromonadaceae</taxon>
        <taxon>Catenovulum</taxon>
    </lineage>
</organism>
<dbReference type="Pfam" id="PF15975">
    <property type="entry name" value="Flot"/>
    <property type="match status" value="1"/>
</dbReference>
<keyword evidence="6" id="KW-0175">Coiled coil</keyword>
<evidence type="ECO:0000313" key="11">
    <source>
        <dbReference type="Proteomes" id="UP001467690"/>
    </source>
</evidence>
<protein>
    <submittedName>
        <fullName evidence="10">Flotillin domain-containing protein</fullName>
    </submittedName>
</protein>
<evidence type="ECO:0000256" key="8">
    <source>
        <dbReference type="SAM" id="Phobius"/>
    </source>
</evidence>
<dbReference type="SUPFAM" id="SSF117892">
    <property type="entry name" value="Band 7/SPFH domain"/>
    <property type="match status" value="1"/>
</dbReference>
<evidence type="ECO:0000313" key="10">
    <source>
        <dbReference type="EMBL" id="MER2490923.1"/>
    </source>
</evidence>
<comment type="similarity">
    <text evidence="3">Belongs to the band 7/mec-2 family. Flotillin subfamily.</text>
</comment>
<dbReference type="CDD" id="cd03399">
    <property type="entry name" value="SPFH_flotillin"/>
    <property type="match status" value="1"/>
</dbReference>
<keyword evidence="5 8" id="KW-0472">Membrane</keyword>
<feature type="region of interest" description="Disordered" evidence="7">
    <location>
        <begin position="579"/>
        <end position="605"/>
    </location>
</feature>
<comment type="subcellular location">
    <subcellularLocation>
        <location evidence="2">Cell membrane</location>
    </subcellularLocation>
    <subcellularLocation>
        <location evidence="1">Membrane</location>
        <topology evidence="1">Single-pass membrane protein</topology>
    </subcellularLocation>
</comment>
<dbReference type="Proteomes" id="UP001467690">
    <property type="component" value="Unassembled WGS sequence"/>
</dbReference>
<dbReference type="Gene3D" id="3.30.479.30">
    <property type="entry name" value="Band 7 domain"/>
    <property type="match status" value="1"/>
</dbReference>
<evidence type="ECO:0000256" key="4">
    <source>
        <dbReference type="ARBA" id="ARBA00022475"/>
    </source>
</evidence>
<reference evidence="10 11" key="1">
    <citation type="submission" date="2024-06" db="EMBL/GenBank/DDBJ databases">
        <authorList>
            <person name="Chen R.Y."/>
        </authorList>
    </citation>
    <scope>NUCLEOTIDE SEQUENCE [LARGE SCALE GENOMIC DNA]</scope>
    <source>
        <strain evidence="10 11">D2</strain>
    </source>
</reference>
<feature type="coiled-coil region" evidence="6">
    <location>
        <begin position="211"/>
        <end position="319"/>
    </location>
</feature>
<dbReference type="RefSeq" id="WP_350400717.1">
    <property type="nucleotide sequence ID" value="NZ_JBELOE010000076.1"/>
</dbReference>
<evidence type="ECO:0000256" key="6">
    <source>
        <dbReference type="SAM" id="Coils"/>
    </source>
</evidence>
<evidence type="ECO:0000256" key="2">
    <source>
        <dbReference type="ARBA" id="ARBA00004236"/>
    </source>
</evidence>
<evidence type="ECO:0000256" key="3">
    <source>
        <dbReference type="ARBA" id="ARBA00007161"/>
    </source>
</evidence>
<keyword evidence="8" id="KW-1133">Transmembrane helix</keyword>
<keyword evidence="4" id="KW-1003">Cell membrane</keyword>
<evidence type="ECO:0000256" key="5">
    <source>
        <dbReference type="ARBA" id="ARBA00023136"/>
    </source>
</evidence>
<dbReference type="InterPro" id="IPR027705">
    <property type="entry name" value="Flotillin_fam"/>
</dbReference>
<feature type="transmembrane region" description="Helical" evidence="8">
    <location>
        <begin position="12"/>
        <end position="31"/>
    </location>
</feature>
<gene>
    <name evidence="10" type="ORF">ABS311_03375</name>
</gene>
<comment type="caution">
    <text evidence="10">The sequence shown here is derived from an EMBL/GenBank/DDBJ whole genome shotgun (WGS) entry which is preliminary data.</text>
</comment>
<dbReference type="PANTHER" id="PTHR13806:SF31">
    <property type="entry name" value="FLOTILLIN-LIKE PROTEIN 1-RELATED"/>
    <property type="match status" value="1"/>
</dbReference>
<sequence>MQSTFQIENLYFIGVVAGIGLVSLLLIGIIFSKLYQRASKEVSFVRTGLGGEKVIKDGGAIVLPVLQDIIPVNMNTLKLEVHRSADQALITKDRMRVDVTVEFYLRVAPNSEAIATAAQTLGKRTLQVDALKALIEGKFVDVLRASAAEMSMQELHEMRSDFVQRVQNNVRIDLEKNGLELESVSLTAMDQTDPKFFRVDNAFDAEGLTQLTKITEERKKVRNDIERENETLIKQRNLEAEEQQLNIARQSEHARIQQHREIEVTRAAQNAEIEKDKAKQEQEAQLARISAERSVEEARIAKEQEIEALEIEKQKRLREAEIRSQSLLEIAEQDKAIALAAKSEQESAAKAEAKKAESSAVAAEEQVVSVRETAVAERRKNIELIKAKEEAEKAAVSIQVAAEAEKSAALDKADALKTEAQAQADKINIAAEAQAKAEKITAQAKAETYRVEAEGKKALHEADNLLSQSQIEYQLKLALYKYLPEIVRESVKPMENIDGIKIVQMNGGLMAGSNGSHDSVQSSNNVADSVADAALRYRSQAPLVDALLKEVGIDGLGSQALSQLTQSVSTVSGQAEISESATPLQKNNIANSKAVNSPANNGAAQ</sequence>
<dbReference type="EMBL" id="JBELOE010000076">
    <property type="protein sequence ID" value="MER2490923.1"/>
    <property type="molecule type" value="Genomic_DNA"/>
</dbReference>